<organism evidence="2">
    <name type="scientific">Phaffia rhodozyma</name>
    <name type="common">Yeast</name>
    <name type="synonym">Xanthophyllomyces dendrorhous</name>
    <dbReference type="NCBI Taxonomy" id="264483"/>
    <lineage>
        <taxon>Eukaryota</taxon>
        <taxon>Fungi</taxon>
        <taxon>Dikarya</taxon>
        <taxon>Basidiomycota</taxon>
        <taxon>Agaricomycotina</taxon>
        <taxon>Tremellomycetes</taxon>
        <taxon>Cystofilobasidiales</taxon>
        <taxon>Mrakiaceae</taxon>
        <taxon>Phaffia</taxon>
    </lineage>
</organism>
<evidence type="ECO:0000313" key="2">
    <source>
        <dbReference type="EMBL" id="CDZ96371.1"/>
    </source>
</evidence>
<protein>
    <submittedName>
        <fullName evidence="2">Uncharacterized protein</fullName>
    </submittedName>
</protein>
<dbReference type="AlphaFoldDB" id="A0A0F7SE81"/>
<feature type="compositionally biased region" description="Acidic residues" evidence="1">
    <location>
        <begin position="177"/>
        <end position="198"/>
    </location>
</feature>
<proteinExistence type="predicted"/>
<feature type="region of interest" description="Disordered" evidence="1">
    <location>
        <begin position="115"/>
        <end position="198"/>
    </location>
</feature>
<evidence type="ECO:0000256" key="1">
    <source>
        <dbReference type="SAM" id="MobiDB-lite"/>
    </source>
</evidence>
<feature type="region of interest" description="Disordered" evidence="1">
    <location>
        <begin position="484"/>
        <end position="510"/>
    </location>
</feature>
<accession>A0A0F7SE81</accession>
<feature type="region of interest" description="Disordered" evidence="1">
    <location>
        <begin position="304"/>
        <end position="387"/>
    </location>
</feature>
<feature type="compositionally biased region" description="Basic and acidic residues" evidence="1">
    <location>
        <begin position="138"/>
        <end position="148"/>
    </location>
</feature>
<sequence>MDPDEDHAVSLARAILNADLNQTTRKRDRDEYEGFDLNDANDTEIQAFQSIVNDVVLGASTEAYNQEASLSLGEENGSHIVVETQVEPDGTVVEGEGEDPTGVEAEVDIEAVELNESAADGGSGPIEGEKPEEEVVMDDERHDRQDEHVVDEDQDGVMDVGGPGGEEDASKRLEPIVPEEQEEDEEDEEDEMDLGMEDDGEDYYQDSAAVEEATAAAAAEAAAYAIQLEAQQQHHHHQESQNLSNDLPVELEPDLLASLETSFPESLQTEPLPSIITALINQQNALVNTINMLQSRVSALEANALSNPHDPNDPHHHQDHHHHQDELHPNADLDNQHGHHDISLNPGQDVIDAYHSHNQQVAQQHLEQQLQQQQQQQHHSQHQQDVDDYPADTEIAGVGAPGSGGRKLKGYNAQTGYRLQKKRNPALSNAIANSIAYLCGFERPKGAGVGAIIKTPSPGPSGPSMTPLGPAISKRVVVLPDPIEDINEWPDRPDPQEGEPLKLERPDWLDRHAKKSETQGFLARIMEHVITTNQLGSGSPLNLADYDRKTIETAVLGAFQNHNENYKAQIDPQRLAKKNEKTEKRKLHSRIKTRGDKRRLGFEKLDLAQDPIARDLRKGMTKDYISEEHSSEGENSGIMPGEWQRLAESAGAKGKGVSKALEIRTPAWKSRELRYIDWSADSSADKATAFSTARFTITPLREDIFPPKETPLWMVDPGWRERHPEAEHLLTADPPGWPGIGVPDDWHPQDFYSSIAHSIPE</sequence>
<reference evidence="2" key="1">
    <citation type="submission" date="2014-08" db="EMBL/GenBank/DDBJ databases">
        <authorList>
            <person name="Sharma Rahul"/>
            <person name="Thines Marco"/>
        </authorList>
    </citation>
    <scope>NUCLEOTIDE SEQUENCE</scope>
</reference>
<feature type="compositionally biased region" description="Low complexity" evidence="1">
    <location>
        <begin position="357"/>
        <end position="378"/>
    </location>
</feature>
<name>A0A0F7SE81_PHARH</name>
<dbReference type="EMBL" id="LN483143">
    <property type="protein sequence ID" value="CDZ96371.1"/>
    <property type="molecule type" value="Genomic_DNA"/>
</dbReference>
<feature type="compositionally biased region" description="Basic and acidic residues" evidence="1">
    <location>
        <begin position="489"/>
        <end position="510"/>
    </location>
</feature>
<feature type="compositionally biased region" description="Basic and acidic residues" evidence="1">
    <location>
        <begin position="310"/>
        <end position="342"/>
    </location>
</feature>